<dbReference type="EMBL" id="LAZR01064609">
    <property type="protein sequence ID" value="KKK57193.1"/>
    <property type="molecule type" value="Genomic_DNA"/>
</dbReference>
<keyword evidence="1" id="KW-0472">Membrane</keyword>
<feature type="non-terminal residue" evidence="2">
    <location>
        <position position="1"/>
    </location>
</feature>
<keyword evidence="1" id="KW-0812">Transmembrane</keyword>
<sequence length="254" mass="29001">EFAIVNNSLITPNQIKINIEIVNFPYLNGNSRLALYAKLESEFEFKEEEETEDEENGYAENEQGLITTINQHTGIFTWDENATIDGISKKVRVGSVETDENDEGDQKIYFNYLNGNHIFHDPKIGIEGLLLSKKAGFPLVPIIILISVISALSLSVGYSIYYFNHNRASQVPWNDSRKSLKTPKQIGVQIFEEDNSLDKLIQQGDINVTTISEEFLNNFDNLDMEKSEKEEFLQEMLSLTPKERNSILNKMLKN</sequence>
<evidence type="ECO:0000313" key="2">
    <source>
        <dbReference type="EMBL" id="KKK57193.1"/>
    </source>
</evidence>
<dbReference type="AlphaFoldDB" id="A0A0F8WKI1"/>
<reference evidence="2" key="1">
    <citation type="journal article" date="2015" name="Nature">
        <title>Complex archaea that bridge the gap between prokaryotes and eukaryotes.</title>
        <authorList>
            <person name="Spang A."/>
            <person name="Saw J.H."/>
            <person name="Jorgensen S.L."/>
            <person name="Zaremba-Niedzwiedzka K."/>
            <person name="Martijn J."/>
            <person name="Lind A.E."/>
            <person name="van Eijk R."/>
            <person name="Schleper C."/>
            <person name="Guy L."/>
            <person name="Ettema T.J."/>
        </authorList>
    </citation>
    <scope>NUCLEOTIDE SEQUENCE</scope>
</reference>
<comment type="caution">
    <text evidence="2">The sequence shown here is derived from an EMBL/GenBank/DDBJ whole genome shotgun (WGS) entry which is preliminary data.</text>
</comment>
<proteinExistence type="predicted"/>
<accession>A0A0F8WKI1</accession>
<gene>
    <name evidence="2" type="ORF">LCGC14_3056950</name>
</gene>
<protein>
    <submittedName>
        <fullName evidence="2">Uncharacterized protein</fullName>
    </submittedName>
</protein>
<keyword evidence="1" id="KW-1133">Transmembrane helix</keyword>
<evidence type="ECO:0000256" key="1">
    <source>
        <dbReference type="SAM" id="Phobius"/>
    </source>
</evidence>
<feature type="transmembrane region" description="Helical" evidence="1">
    <location>
        <begin position="139"/>
        <end position="163"/>
    </location>
</feature>
<organism evidence="2">
    <name type="scientific">marine sediment metagenome</name>
    <dbReference type="NCBI Taxonomy" id="412755"/>
    <lineage>
        <taxon>unclassified sequences</taxon>
        <taxon>metagenomes</taxon>
        <taxon>ecological metagenomes</taxon>
    </lineage>
</organism>
<name>A0A0F8WKI1_9ZZZZ</name>